<reference evidence="3" key="1">
    <citation type="submission" date="2017-08" db="EMBL/GenBank/DDBJ databases">
        <authorList>
            <person name="Polle J.E."/>
            <person name="Barry K."/>
            <person name="Cushman J."/>
            <person name="Schmutz J."/>
            <person name="Tran D."/>
            <person name="Hathwaick L.T."/>
            <person name="Yim W.C."/>
            <person name="Jenkins J."/>
            <person name="Mckie-Krisberg Z.M."/>
            <person name="Prochnik S."/>
            <person name="Lindquist E."/>
            <person name="Dockter R.B."/>
            <person name="Adam C."/>
            <person name="Molina H."/>
            <person name="Bunkerborg J."/>
            <person name="Jin E."/>
            <person name="Buchheim M."/>
            <person name="Magnuson J."/>
        </authorList>
    </citation>
    <scope>NUCLEOTIDE SEQUENCE</scope>
    <source>
        <strain evidence="3">CCAP 19/18</strain>
    </source>
</reference>
<evidence type="ECO:0000256" key="2">
    <source>
        <dbReference type="SAM" id="MobiDB-lite"/>
    </source>
</evidence>
<name>A0ABQ7GSN6_DUNSA</name>
<gene>
    <name evidence="3" type="ORF">DUNSADRAFT_4111</name>
</gene>
<keyword evidence="4" id="KW-1185">Reference proteome</keyword>
<dbReference type="EMBL" id="MU069609">
    <property type="protein sequence ID" value="KAF5837608.1"/>
    <property type="molecule type" value="Genomic_DNA"/>
</dbReference>
<evidence type="ECO:0000313" key="3">
    <source>
        <dbReference type="EMBL" id="KAF5837608.1"/>
    </source>
</evidence>
<comment type="caution">
    <text evidence="3">The sequence shown here is derived from an EMBL/GenBank/DDBJ whole genome shotgun (WGS) entry which is preliminary data.</text>
</comment>
<feature type="compositionally biased region" description="Low complexity" evidence="2">
    <location>
        <begin position="600"/>
        <end position="615"/>
    </location>
</feature>
<proteinExistence type="predicted"/>
<feature type="compositionally biased region" description="Basic and acidic residues" evidence="2">
    <location>
        <begin position="445"/>
        <end position="465"/>
    </location>
</feature>
<evidence type="ECO:0000256" key="1">
    <source>
        <dbReference type="SAM" id="Coils"/>
    </source>
</evidence>
<feature type="compositionally biased region" description="Low complexity" evidence="2">
    <location>
        <begin position="748"/>
        <end position="771"/>
    </location>
</feature>
<feature type="compositionally biased region" description="Polar residues" evidence="2">
    <location>
        <begin position="657"/>
        <end position="668"/>
    </location>
</feature>
<feature type="compositionally biased region" description="Low complexity" evidence="2">
    <location>
        <begin position="785"/>
        <end position="914"/>
    </location>
</feature>
<accession>A0ABQ7GSN6</accession>
<feature type="compositionally biased region" description="Low complexity" evidence="2">
    <location>
        <begin position="640"/>
        <end position="652"/>
    </location>
</feature>
<feature type="compositionally biased region" description="Low complexity" evidence="2">
    <location>
        <begin position="577"/>
        <end position="590"/>
    </location>
</feature>
<protein>
    <submittedName>
        <fullName evidence="3">Uncharacterized protein</fullName>
    </submittedName>
</protein>
<sequence>MKNGPGKLYLSSNPKGHGESHKTRQKLAPLNAPHMSASPDAEGQASSSPSNGSPSHINTVRSLGLLHELQDYINSVESLTNEQKQELLRLREEKKAMERMTRHHGKASNGTVHLSGDFFRQSQLQELPPRLRAVLEDNKAMKEKLKNYKNRMLAAEHAANQKNSQIIIMENAISTLKQQLAACSRTPAQVESEENLKSMLYSSGRAVKNLEYEVNVLKQKVDTDSKLHRQAMAASRKEQAALERKIILLNATVAEKDIEIRKSHLEVKQLTRRLAPKRGQPSNMVSSSLDELEAQERMHMQMMMEGSHQQGSFYPASAHTEQQDQQQQEHEQQHQHEQAGHQPQQASPGAHEEERPLGSVLSLGMGMSPDEHQHADSQQPLEHQDQVEQQQDEPQGAGDSHGEDQGAISAANAGDSAALEAEAGAAEAEVPLSFGHQGEAAEQPPHVEREGVSEEHEAQGSRAEEAPQDAAEPSPSLAAVGAEPEEAAAAEPPAPAPSSLMQPEGDENQEHKEADVPARAEQEARPPEEMQLPAAFEGMQHSAAPKAVPFRQTAARAASRGPGQKKEPLPPASVPPKASLGAKAAKGSSSIRARESGLYQAQAEAAPAAPLAEPAGQSLEEMQRAPNNEPAAEEAKPTESETGGAAVGTAAEYTLPAANSSEAQSAGATQPAAESGEAAGVAPFTEGALLGGEGGDASTAAGVPAVEPEQVGEVHAEPAAAEPTTSAATEAPGTKAAEPTTSAATEQPGSAAGAPEQEAAGAQAELRGASATDAPPAGQTGALLAEPASESTAAAAAAEPEAEPAAAAAAAEPAAEPAAESTSVEPAAAAAEPAAESAAAEPAAESAAAEPAAESAAAEPAAESAAAEPAAESAAAEPAAESAAAESAAAKPAAESAAAELAAAEPAGSTAASPQVEPARATGAPAEQHDTEGTELAAPGAPGGPAAGENTAGAG</sequence>
<feature type="compositionally biased region" description="Basic and acidic residues" evidence="2">
    <location>
        <begin position="508"/>
        <end position="528"/>
    </location>
</feature>
<organism evidence="3 4">
    <name type="scientific">Dunaliella salina</name>
    <name type="common">Green alga</name>
    <name type="synonym">Protococcus salinus</name>
    <dbReference type="NCBI Taxonomy" id="3046"/>
    <lineage>
        <taxon>Eukaryota</taxon>
        <taxon>Viridiplantae</taxon>
        <taxon>Chlorophyta</taxon>
        <taxon>core chlorophytes</taxon>
        <taxon>Chlorophyceae</taxon>
        <taxon>CS clade</taxon>
        <taxon>Chlamydomonadales</taxon>
        <taxon>Dunaliellaceae</taxon>
        <taxon>Dunaliella</taxon>
    </lineage>
</organism>
<feature type="coiled-coil region" evidence="1">
    <location>
        <begin position="73"/>
        <end position="100"/>
    </location>
</feature>
<feature type="coiled-coil region" evidence="1">
    <location>
        <begin position="131"/>
        <end position="165"/>
    </location>
</feature>
<keyword evidence="1" id="KW-0175">Coiled coil</keyword>
<evidence type="ECO:0000313" key="4">
    <source>
        <dbReference type="Proteomes" id="UP000815325"/>
    </source>
</evidence>
<feature type="compositionally biased region" description="Low complexity" evidence="2">
    <location>
        <begin position="717"/>
        <end position="732"/>
    </location>
</feature>
<feature type="region of interest" description="Disordered" evidence="2">
    <location>
        <begin position="306"/>
        <end position="955"/>
    </location>
</feature>
<dbReference type="Proteomes" id="UP000815325">
    <property type="component" value="Unassembled WGS sequence"/>
</dbReference>
<feature type="compositionally biased region" description="Low complexity" evidence="2">
    <location>
        <begin position="406"/>
        <end position="429"/>
    </location>
</feature>
<feature type="compositionally biased region" description="Basic and acidic residues" evidence="2">
    <location>
        <begin position="327"/>
        <end position="339"/>
    </location>
</feature>
<feature type="region of interest" description="Disordered" evidence="2">
    <location>
        <begin position="1"/>
        <end position="57"/>
    </location>
</feature>
<feature type="compositionally biased region" description="Low complexity" evidence="2">
    <location>
        <begin position="46"/>
        <end position="55"/>
    </location>
</feature>